<keyword evidence="3" id="KW-0680">Restriction system</keyword>
<proteinExistence type="predicted"/>
<dbReference type="OrthoDB" id="9813719at2"/>
<reference evidence="4" key="1">
    <citation type="submission" date="2016-10" db="EMBL/GenBank/DDBJ databases">
        <title>Draft Genome Sequence of Nocardioides luteus Strain BAFB, an Alkane-Degrading Bacterium Isolated from JP-7 Polluted Soil.</title>
        <authorList>
            <person name="Brown L."/>
            <person name="Ruiz O.N."/>
            <person name="Gunasekera T."/>
        </authorList>
    </citation>
    <scope>NUCLEOTIDE SEQUENCE [LARGE SCALE GENOMIC DNA]</scope>
    <source>
        <strain evidence="4">BAFB</strain>
    </source>
</reference>
<dbReference type="GO" id="GO:0008168">
    <property type="term" value="F:methyltransferase activity"/>
    <property type="evidence" value="ECO:0007669"/>
    <property type="project" value="UniProtKB-KW"/>
</dbReference>
<dbReference type="STRING" id="1844.UG56_018505"/>
<dbReference type="SUPFAM" id="SSF53335">
    <property type="entry name" value="S-adenosyl-L-methionine-dependent methyltransferases"/>
    <property type="match status" value="1"/>
</dbReference>
<name>A0A1J4N113_9ACTN</name>
<evidence type="ECO:0000256" key="2">
    <source>
        <dbReference type="ARBA" id="ARBA00022679"/>
    </source>
</evidence>
<dbReference type="RefSeq" id="WP_045547277.1">
    <property type="nucleotide sequence ID" value="NZ_JZDQ02000027.1"/>
</dbReference>
<dbReference type="GO" id="GO:0032259">
    <property type="term" value="P:methylation"/>
    <property type="evidence" value="ECO:0007669"/>
    <property type="project" value="UniProtKB-KW"/>
</dbReference>
<evidence type="ECO:0000313" key="5">
    <source>
        <dbReference type="Proteomes" id="UP000033772"/>
    </source>
</evidence>
<dbReference type="Gene3D" id="3.40.50.150">
    <property type="entry name" value="Vaccinia Virus protein VP39"/>
    <property type="match status" value="1"/>
</dbReference>
<dbReference type="GO" id="GO:0009307">
    <property type="term" value="P:DNA restriction-modification system"/>
    <property type="evidence" value="ECO:0007669"/>
    <property type="project" value="UniProtKB-KW"/>
</dbReference>
<gene>
    <name evidence="4" type="ORF">UG56_018505</name>
</gene>
<evidence type="ECO:0000256" key="1">
    <source>
        <dbReference type="ARBA" id="ARBA00022603"/>
    </source>
</evidence>
<dbReference type="EMBL" id="JZDQ02000027">
    <property type="protein sequence ID" value="OIJ25227.1"/>
    <property type="molecule type" value="Genomic_DNA"/>
</dbReference>
<evidence type="ECO:0000313" key="4">
    <source>
        <dbReference type="EMBL" id="OIJ25227.1"/>
    </source>
</evidence>
<dbReference type="InterPro" id="IPR029063">
    <property type="entry name" value="SAM-dependent_MTases_sf"/>
</dbReference>
<protein>
    <submittedName>
        <fullName evidence="4">Uncharacterized protein</fullName>
    </submittedName>
</protein>
<keyword evidence="1" id="KW-0489">Methyltransferase</keyword>
<evidence type="ECO:0000256" key="3">
    <source>
        <dbReference type="ARBA" id="ARBA00022747"/>
    </source>
</evidence>
<dbReference type="AlphaFoldDB" id="A0A1J4N113"/>
<dbReference type="InterPro" id="IPR001525">
    <property type="entry name" value="C5_MeTfrase"/>
</dbReference>
<keyword evidence="5" id="KW-1185">Reference proteome</keyword>
<comment type="caution">
    <text evidence="4">The sequence shown here is derived from an EMBL/GenBank/DDBJ whole genome shotgun (WGS) entry which is preliminary data.</text>
</comment>
<organism evidence="4 5">
    <name type="scientific">Nocardioides luteus</name>
    <dbReference type="NCBI Taxonomy" id="1844"/>
    <lineage>
        <taxon>Bacteria</taxon>
        <taxon>Bacillati</taxon>
        <taxon>Actinomycetota</taxon>
        <taxon>Actinomycetes</taxon>
        <taxon>Propionibacteriales</taxon>
        <taxon>Nocardioidaceae</taxon>
        <taxon>Nocardioides</taxon>
    </lineage>
</organism>
<keyword evidence="2" id="KW-0808">Transferase</keyword>
<dbReference type="Pfam" id="PF00145">
    <property type="entry name" value="DNA_methylase"/>
    <property type="match status" value="1"/>
</dbReference>
<sequence length="235" mass="24993">MNAPRILDLFCGEGGAAMGYHRAGFEVVGVDINPRALRRYPFETIHADALDVLADSRFVAGFDAVHASAPCQAYSVTRHTHGHIHPDLIDPVREGLVAAGLPYVIENVPGAPLRDPLLLCGSMFDLGAIDTDGTRLRLQRHRLFESNVFLFGPGTACRHDTQVEVGGVYGGGSSPRRPGSGHGGYSPGKHTAARLIGADWMTLRGLAQSIPPAYTDFVGSQLLDRLGISSLDGAA</sequence>
<accession>A0A1J4N113</accession>
<dbReference type="Proteomes" id="UP000033772">
    <property type="component" value="Unassembled WGS sequence"/>
</dbReference>